<gene>
    <name evidence="2" type="ORF">AB1471_16520</name>
</gene>
<dbReference type="InterPro" id="IPR019734">
    <property type="entry name" value="TPR_rpt"/>
</dbReference>
<protein>
    <submittedName>
        <fullName evidence="2">AimR family lysis-lysogeny pheromone receptor</fullName>
    </submittedName>
</protein>
<dbReference type="RefSeq" id="WP_367780861.1">
    <property type="nucleotide sequence ID" value="NZ_JBFMIA010000038.1"/>
</dbReference>
<sequence length="331" mass="39629">CFEEEEELMRAYIQEIQDPLNIKIAMEYCDTHDMREMLEMLCNRAESKVNEEKDLEEYMTMYKINMERKDQQSEKYVSKEFFSKIIFRKNETEEMQIFQEILEVYVHYQERDFYKVIAFLPKLKVKLDQSQNSYIQNSLNMRVNHLLQNVYLRSICDFKKVRELAHESLKTSIGKRFEASAYLHLGDSHIHDKDLSQAIYYLEKSIVLYKEIGLDFAVNWMQNKIELVSIRRGRKLDQIHIDQNVAFNYIMNGEKEKGLALLDKIDVTPDKLYIQGMATDNPDYFWKSLNGYLKRGDRLYGLLPVKELNRLGENEKMINMMYNNLKEVKYI</sequence>
<dbReference type="InterPro" id="IPR011990">
    <property type="entry name" value="TPR-like_helical_dom_sf"/>
</dbReference>
<feature type="non-terminal residue" evidence="2">
    <location>
        <position position="1"/>
    </location>
</feature>
<proteinExistence type="predicted"/>
<evidence type="ECO:0000313" key="3">
    <source>
        <dbReference type="Proteomes" id="UP001556040"/>
    </source>
</evidence>
<reference evidence="2 3" key="1">
    <citation type="journal article" date="1979" name="Int. J. Syst. Evol. Microbiol.">
        <title>Bacillus globisporus subsp. marinus subsp. nov.</title>
        <authorList>
            <person name="Liu H."/>
        </authorList>
    </citation>
    <scope>NUCLEOTIDE SEQUENCE [LARGE SCALE GENOMIC DNA]</scope>
    <source>
        <strain evidence="2 3">DSM 1297</strain>
    </source>
</reference>
<dbReference type="InterPro" id="IPR047705">
    <property type="entry name" value="AimR-like"/>
</dbReference>
<accession>A0ABV3Q905</accession>
<dbReference type="EMBL" id="JBFMIA010000038">
    <property type="protein sequence ID" value="MEW9503374.1"/>
    <property type="molecule type" value="Genomic_DNA"/>
</dbReference>
<dbReference type="PROSITE" id="PS50005">
    <property type="entry name" value="TPR"/>
    <property type="match status" value="1"/>
</dbReference>
<dbReference type="Proteomes" id="UP001556040">
    <property type="component" value="Unassembled WGS sequence"/>
</dbReference>
<name>A0ABV3Q905_9BACL</name>
<keyword evidence="1" id="KW-0802">TPR repeat</keyword>
<evidence type="ECO:0000313" key="2">
    <source>
        <dbReference type="EMBL" id="MEW9503374.1"/>
    </source>
</evidence>
<evidence type="ECO:0000256" key="1">
    <source>
        <dbReference type="PROSITE-ProRule" id="PRU00339"/>
    </source>
</evidence>
<dbReference type="NCBIfam" id="NF038310">
    <property type="entry name" value="lysogeny_AimR"/>
    <property type="match status" value="1"/>
</dbReference>
<keyword evidence="2" id="KW-0675">Receptor</keyword>
<comment type="caution">
    <text evidence="2">The sequence shown here is derived from an EMBL/GenBank/DDBJ whole genome shotgun (WGS) entry which is preliminary data.</text>
</comment>
<feature type="repeat" description="TPR" evidence="1">
    <location>
        <begin position="179"/>
        <end position="212"/>
    </location>
</feature>
<organism evidence="2 3">
    <name type="scientific">Jeotgalibacillus marinus</name>
    <dbReference type="NCBI Taxonomy" id="86667"/>
    <lineage>
        <taxon>Bacteria</taxon>
        <taxon>Bacillati</taxon>
        <taxon>Bacillota</taxon>
        <taxon>Bacilli</taxon>
        <taxon>Bacillales</taxon>
        <taxon>Caryophanaceae</taxon>
        <taxon>Jeotgalibacillus</taxon>
    </lineage>
</organism>
<dbReference type="Gene3D" id="1.25.40.10">
    <property type="entry name" value="Tetratricopeptide repeat domain"/>
    <property type="match status" value="1"/>
</dbReference>
<dbReference type="Pfam" id="PF22871">
    <property type="entry name" value="AimR"/>
    <property type="match status" value="1"/>
</dbReference>
<keyword evidence="3" id="KW-1185">Reference proteome</keyword>